<dbReference type="OrthoDB" id="2441804at2759"/>
<comment type="caution">
    <text evidence="3">The sequence shown here is derived from an EMBL/GenBank/DDBJ whole genome shotgun (WGS) entry which is preliminary data.</text>
</comment>
<dbReference type="EMBL" id="QKYT01001200">
    <property type="protein sequence ID" value="RIA79647.1"/>
    <property type="molecule type" value="Genomic_DNA"/>
</dbReference>
<keyword evidence="2" id="KW-0732">Signal</keyword>
<organism evidence="3 4">
    <name type="scientific">Glomus cerebriforme</name>
    <dbReference type="NCBI Taxonomy" id="658196"/>
    <lineage>
        <taxon>Eukaryota</taxon>
        <taxon>Fungi</taxon>
        <taxon>Fungi incertae sedis</taxon>
        <taxon>Mucoromycota</taxon>
        <taxon>Glomeromycotina</taxon>
        <taxon>Glomeromycetes</taxon>
        <taxon>Glomerales</taxon>
        <taxon>Glomeraceae</taxon>
        <taxon>Glomus</taxon>
    </lineage>
</organism>
<reference evidence="3 4" key="1">
    <citation type="submission" date="2018-06" db="EMBL/GenBank/DDBJ databases">
        <title>Comparative genomics reveals the genomic features of Rhizophagus irregularis, R. cerebriforme, R. diaphanum and Gigaspora rosea, and their symbiotic lifestyle signature.</title>
        <authorList>
            <person name="Morin E."/>
            <person name="San Clemente H."/>
            <person name="Chen E.C.H."/>
            <person name="De La Providencia I."/>
            <person name="Hainaut M."/>
            <person name="Kuo A."/>
            <person name="Kohler A."/>
            <person name="Murat C."/>
            <person name="Tang N."/>
            <person name="Roy S."/>
            <person name="Loubradou J."/>
            <person name="Henrissat B."/>
            <person name="Grigoriev I.V."/>
            <person name="Corradi N."/>
            <person name="Roux C."/>
            <person name="Martin F.M."/>
        </authorList>
    </citation>
    <scope>NUCLEOTIDE SEQUENCE [LARGE SCALE GENOMIC DNA]</scope>
    <source>
        <strain evidence="3 4">DAOM 227022</strain>
    </source>
</reference>
<keyword evidence="4" id="KW-1185">Reference proteome</keyword>
<evidence type="ECO:0000313" key="4">
    <source>
        <dbReference type="Proteomes" id="UP000265703"/>
    </source>
</evidence>
<sequence>MGASCMFILVLSLTRNVSYWTDKVPDKFLATSTTITQYGLKQALEYVEKEMDKIEIEIEKGDKMKKSMDEKDEKIDEMKKSMDEMKDQRMK</sequence>
<proteinExistence type="predicted"/>
<feature type="signal peptide" evidence="2">
    <location>
        <begin position="1"/>
        <end position="19"/>
    </location>
</feature>
<accession>A0A397S6N0</accession>
<feature type="chain" id="PRO_5017303287" evidence="2">
    <location>
        <begin position="20"/>
        <end position="91"/>
    </location>
</feature>
<dbReference type="AlphaFoldDB" id="A0A397S6N0"/>
<name>A0A397S6N0_9GLOM</name>
<evidence type="ECO:0000313" key="3">
    <source>
        <dbReference type="EMBL" id="RIA79647.1"/>
    </source>
</evidence>
<protein>
    <submittedName>
        <fullName evidence="3">Uncharacterized protein</fullName>
    </submittedName>
</protein>
<feature type="region of interest" description="Disordered" evidence="1">
    <location>
        <begin position="63"/>
        <end position="91"/>
    </location>
</feature>
<dbReference type="Proteomes" id="UP000265703">
    <property type="component" value="Unassembled WGS sequence"/>
</dbReference>
<gene>
    <name evidence="3" type="ORF">C1645_840206</name>
</gene>
<evidence type="ECO:0000256" key="1">
    <source>
        <dbReference type="SAM" id="MobiDB-lite"/>
    </source>
</evidence>
<evidence type="ECO:0000256" key="2">
    <source>
        <dbReference type="SAM" id="SignalP"/>
    </source>
</evidence>